<proteinExistence type="predicted"/>
<evidence type="ECO:0000313" key="1">
    <source>
        <dbReference type="EMBL" id="JAI01884.1"/>
    </source>
</evidence>
<sequence>MSGAKRGSDCQCDCAHNLEFTPRPQGTVDVSIHKVSLT</sequence>
<name>A0A0E9XJM4_ANGAN</name>
<organism evidence="1">
    <name type="scientific">Anguilla anguilla</name>
    <name type="common">European freshwater eel</name>
    <name type="synonym">Muraena anguilla</name>
    <dbReference type="NCBI Taxonomy" id="7936"/>
    <lineage>
        <taxon>Eukaryota</taxon>
        <taxon>Metazoa</taxon>
        <taxon>Chordata</taxon>
        <taxon>Craniata</taxon>
        <taxon>Vertebrata</taxon>
        <taxon>Euteleostomi</taxon>
        <taxon>Actinopterygii</taxon>
        <taxon>Neopterygii</taxon>
        <taxon>Teleostei</taxon>
        <taxon>Anguilliformes</taxon>
        <taxon>Anguillidae</taxon>
        <taxon>Anguilla</taxon>
    </lineage>
</organism>
<accession>A0A0E9XJM4</accession>
<reference evidence="1" key="2">
    <citation type="journal article" date="2015" name="Fish Shellfish Immunol.">
        <title>Early steps in the European eel (Anguilla anguilla)-Vibrio vulnificus interaction in the gills: Role of the RtxA13 toxin.</title>
        <authorList>
            <person name="Callol A."/>
            <person name="Pajuelo D."/>
            <person name="Ebbesson L."/>
            <person name="Teles M."/>
            <person name="MacKenzie S."/>
            <person name="Amaro C."/>
        </authorList>
    </citation>
    <scope>NUCLEOTIDE SEQUENCE</scope>
</reference>
<dbReference type="EMBL" id="GBXM01006694">
    <property type="protein sequence ID" value="JAI01884.1"/>
    <property type="molecule type" value="Transcribed_RNA"/>
</dbReference>
<dbReference type="AlphaFoldDB" id="A0A0E9XJM4"/>
<reference evidence="1" key="1">
    <citation type="submission" date="2014-11" db="EMBL/GenBank/DDBJ databases">
        <authorList>
            <person name="Amaro Gonzalez C."/>
        </authorList>
    </citation>
    <scope>NUCLEOTIDE SEQUENCE</scope>
</reference>
<protein>
    <submittedName>
        <fullName evidence="1">Uncharacterized protein</fullName>
    </submittedName>
</protein>